<evidence type="ECO:0000313" key="3">
    <source>
        <dbReference type="Proteomes" id="UP001189429"/>
    </source>
</evidence>
<accession>A0ABN9SUA5</accession>
<feature type="region of interest" description="Disordered" evidence="1">
    <location>
        <begin position="67"/>
        <end position="121"/>
    </location>
</feature>
<gene>
    <name evidence="2" type="ORF">PCOR1329_LOCUS32603</name>
</gene>
<feature type="compositionally biased region" description="Low complexity" evidence="1">
    <location>
        <begin position="12"/>
        <end position="21"/>
    </location>
</feature>
<organism evidence="2 3">
    <name type="scientific">Prorocentrum cordatum</name>
    <dbReference type="NCBI Taxonomy" id="2364126"/>
    <lineage>
        <taxon>Eukaryota</taxon>
        <taxon>Sar</taxon>
        <taxon>Alveolata</taxon>
        <taxon>Dinophyceae</taxon>
        <taxon>Prorocentrales</taxon>
        <taxon>Prorocentraceae</taxon>
        <taxon>Prorocentrum</taxon>
    </lineage>
</organism>
<keyword evidence="3" id="KW-1185">Reference proteome</keyword>
<comment type="caution">
    <text evidence="2">The sequence shown here is derived from an EMBL/GenBank/DDBJ whole genome shotgun (WGS) entry which is preliminary data.</text>
</comment>
<proteinExistence type="predicted"/>
<evidence type="ECO:0000256" key="1">
    <source>
        <dbReference type="SAM" id="MobiDB-lite"/>
    </source>
</evidence>
<evidence type="ECO:0000313" key="2">
    <source>
        <dbReference type="EMBL" id="CAK0835957.1"/>
    </source>
</evidence>
<protein>
    <submittedName>
        <fullName evidence="2">Uncharacterized protein</fullName>
    </submittedName>
</protein>
<reference evidence="2" key="1">
    <citation type="submission" date="2023-10" db="EMBL/GenBank/DDBJ databases">
        <authorList>
            <person name="Chen Y."/>
            <person name="Shah S."/>
            <person name="Dougan E. K."/>
            <person name="Thang M."/>
            <person name="Chan C."/>
        </authorList>
    </citation>
    <scope>NUCLEOTIDE SEQUENCE [LARGE SCALE GENOMIC DNA]</scope>
</reference>
<feature type="compositionally biased region" description="Pro residues" evidence="1">
    <location>
        <begin position="1"/>
        <end position="11"/>
    </location>
</feature>
<feature type="region of interest" description="Disordered" evidence="1">
    <location>
        <begin position="1"/>
        <end position="46"/>
    </location>
</feature>
<dbReference type="EMBL" id="CAUYUJ010013313">
    <property type="protein sequence ID" value="CAK0835957.1"/>
    <property type="molecule type" value="Genomic_DNA"/>
</dbReference>
<name>A0ABN9SUA5_9DINO</name>
<dbReference type="Proteomes" id="UP001189429">
    <property type="component" value="Unassembled WGS sequence"/>
</dbReference>
<sequence length="121" mass="13135">HGPASAPPPPAARALPTRAPRTPTPGSPLWAEKAMSEEAPEEQESVPLAQASLQQLNVVKQQLEQDFFGHQGSGEQLRRPPRGPVPLHLLHGDAEVPRAREQGQVSPCSCRSPRRYTLTGR</sequence>
<feature type="compositionally biased region" description="Basic and acidic residues" evidence="1">
    <location>
        <begin position="90"/>
        <end position="101"/>
    </location>
</feature>
<feature type="non-terminal residue" evidence="2">
    <location>
        <position position="1"/>
    </location>
</feature>